<organism evidence="1 2">
    <name type="scientific">Eleusine coracana subsp. coracana</name>
    <dbReference type="NCBI Taxonomy" id="191504"/>
    <lineage>
        <taxon>Eukaryota</taxon>
        <taxon>Viridiplantae</taxon>
        <taxon>Streptophyta</taxon>
        <taxon>Embryophyta</taxon>
        <taxon>Tracheophyta</taxon>
        <taxon>Spermatophyta</taxon>
        <taxon>Magnoliopsida</taxon>
        <taxon>Liliopsida</taxon>
        <taxon>Poales</taxon>
        <taxon>Poaceae</taxon>
        <taxon>PACMAD clade</taxon>
        <taxon>Chloridoideae</taxon>
        <taxon>Cynodonteae</taxon>
        <taxon>Eleusininae</taxon>
        <taxon>Eleusine</taxon>
    </lineage>
</organism>
<protein>
    <submittedName>
        <fullName evidence="1">Uncharacterized protein</fullName>
    </submittedName>
</protein>
<comment type="caution">
    <text evidence="1">The sequence shown here is derived from an EMBL/GenBank/DDBJ whole genome shotgun (WGS) entry which is preliminary data.</text>
</comment>
<reference evidence="1" key="1">
    <citation type="journal article" date="2018" name="DNA Res.">
        <title>Multiple hybrid de novo genome assembly of finger millet, an orphan allotetraploid crop.</title>
        <authorList>
            <person name="Hatakeyama M."/>
            <person name="Aluri S."/>
            <person name="Balachadran M.T."/>
            <person name="Sivarajan S.R."/>
            <person name="Patrignani A."/>
            <person name="Gruter S."/>
            <person name="Poveda L."/>
            <person name="Shimizu-Inatsugi R."/>
            <person name="Baeten J."/>
            <person name="Francoijs K.J."/>
            <person name="Nataraja K.N."/>
            <person name="Reddy Y.A.N."/>
            <person name="Phadnis S."/>
            <person name="Ravikumar R.L."/>
            <person name="Schlapbach R."/>
            <person name="Sreeman S.M."/>
            <person name="Shimizu K.K."/>
        </authorList>
    </citation>
    <scope>NUCLEOTIDE SEQUENCE</scope>
</reference>
<sequence>MWALKAIDKIRRQYMWHGRKEAKGGHCLVAWGKVCRPLELGGLGISSLKELGWALRMRWLWLERTEPDRP</sequence>
<keyword evidence="2" id="KW-1185">Reference proteome</keyword>
<dbReference type="AlphaFoldDB" id="A0AAV5F154"/>
<evidence type="ECO:0000313" key="1">
    <source>
        <dbReference type="EMBL" id="GJN27961.1"/>
    </source>
</evidence>
<dbReference type="EMBL" id="BQKI01000080">
    <property type="protein sequence ID" value="GJN27961.1"/>
    <property type="molecule type" value="Genomic_DNA"/>
</dbReference>
<proteinExistence type="predicted"/>
<evidence type="ECO:0000313" key="2">
    <source>
        <dbReference type="Proteomes" id="UP001054889"/>
    </source>
</evidence>
<reference evidence="1" key="2">
    <citation type="submission" date="2021-12" db="EMBL/GenBank/DDBJ databases">
        <title>Resequencing data analysis of finger millet.</title>
        <authorList>
            <person name="Hatakeyama M."/>
            <person name="Aluri S."/>
            <person name="Balachadran M.T."/>
            <person name="Sivarajan S.R."/>
            <person name="Poveda L."/>
            <person name="Shimizu-Inatsugi R."/>
            <person name="Schlapbach R."/>
            <person name="Sreeman S.M."/>
            <person name="Shimizu K.K."/>
        </authorList>
    </citation>
    <scope>NUCLEOTIDE SEQUENCE</scope>
</reference>
<gene>
    <name evidence="1" type="primary">gb16030</name>
    <name evidence="1" type="ORF">PR202_gb16030</name>
</gene>
<dbReference type="Proteomes" id="UP001054889">
    <property type="component" value="Unassembled WGS sequence"/>
</dbReference>
<name>A0AAV5F154_ELECO</name>
<accession>A0AAV5F154</accession>